<protein>
    <recommendedName>
        <fullName evidence="11">RING-type domain-containing protein</fullName>
    </recommendedName>
</protein>
<dbReference type="SMART" id="SM00184">
    <property type="entry name" value="RING"/>
    <property type="match status" value="1"/>
</dbReference>
<evidence type="ECO:0000259" key="11">
    <source>
        <dbReference type="PROSITE" id="PS50089"/>
    </source>
</evidence>
<dbReference type="PANTHER" id="PTHR46539">
    <property type="entry name" value="E3 UBIQUITIN-PROTEIN LIGASE ATL42"/>
    <property type="match status" value="1"/>
</dbReference>
<dbReference type="GO" id="GO:0008270">
    <property type="term" value="F:zinc ion binding"/>
    <property type="evidence" value="ECO:0007669"/>
    <property type="project" value="UniProtKB-KW"/>
</dbReference>
<dbReference type="Ensembl" id="ENSACAT00000052870.1">
    <property type="protein sequence ID" value="ENSACAP00000037351.1"/>
    <property type="gene ID" value="ENSACAG00000038622.1"/>
</dbReference>
<dbReference type="FunFam" id="3.50.30.30:FF:000003">
    <property type="entry name" value="E3 ubiquitin-protein ligase RNF128"/>
    <property type="match status" value="1"/>
</dbReference>
<evidence type="ECO:0000256" key="6">
    <source>
        <dbReference type="ARBA" id="ARBA00022989"/>
    </source>
</evidence>
<keyword evidence="6 10" id="KW-1133">Transmembrane helix</keyword>
<evidence type="ECO:0000313" key="13">
    <source>
        <dbReference type="Proteomes" id="UP000001646"/>
    </source>
</evidence>
<feature type="domain" description="RING-type" evidence="11">
    <location>
        <begin position="254"/>
        <end position="295"/>
    </location>
</feature>
<feature type="region of interest" description="Disordered" evidence="9">
    <location>
        <begin position="327"/>
        <end position="352"/>
    </location>
</feature>
<accession>A0A803TQ61</accession>
<dbReference type="InterPro" id="IPR001841">
    <property type="entry name" value="Znf_RING"/>
</dbReference>
<gene>
    <name evidence="12" type="primary">rnf148</name>
</gene>
<dbReference type="InterPro" id="IPR046450">
    <property type="entry name" value="PA_dom_sf"/>
</dbReference>
<keyword evidence="2 10" id="KW-0812">Transmembrane</keyword>
<keyword evidence="4 8" id="KW-0863">Zinc-finger</keyword>
<evidence type="ECO:0000313" key="12">
    <source>
        <dbReference type="Ensembl" id="ENSACAP00000037351.1"/>
    </source>
</evidence>
<evidence type="ECO:0000256" key="3">
    <source>
        <dbReference type="ARBA" id="ARBA00022723"/>
    </source>
</evidence>
<evidence type="ECO:0000256" key="10">
    <source>
        <dbReference type="SAM" id="Phobius"/>
    </source>
</evidence>
<dbReference type="InterPro" id="IPR003137">
    <property type="entry name" value="PA_domain"/>
</dbReference>
<reference evidence="12 13" key="1">
    <citation type="submission" date="2009-12" db="EMBL/GenBank/DDBJ databases">
        <title>The Genome Sequence of Anolis carolinensis (Green Anole Lizard).</title>
        <authorList>
            <consortium name="The Genome Sequencing Platform"/>
            <person name="Di Palma F."/>
            <person name="Alfoldi J."/>
            <person name="Heiman D."/>
            <person name="Young S."/>
            <person name="Grabherr M."/>
            <person name="Johnson J."/>
            <person name="Lander E.S."/>
            <person name="Lindblad-Toh K."/>
        </authorList>
    </citation>
    <scope>NUCLEOTIDE SEQUENCE [LARGE SCALE GENOMIC DNA]</scope>
    <source>
        <strain evidence="12 13">JBL SC #1</strain>
    </source>
</reference>
<dbReference type="Pfam" id="PF13639">
    <property type="entry name" value="zf-RING_2"/>
    <property type="match status" value="1"/>
</dbReference>
<dbReference type="CDD" id="cd02122">
    <property type="entry name" value="PA_GRAIL_like"/>
    <property type="match status" value="1"/>
</dbReference>
<keyword evidence="3" id="KW-0479">Metal-binding</keyword>
<dbReference type="AlphaFoldDB" id="A0A803TQ61"/>
<sequence length="352" mass="39137">IDCSGVSKMDLVTSFWCLHLGIYVFVTTYGSGADAFWIANLNISFWIGNQTVWEIEEHGIFAKASPLKKVTGVLVPPEGLHQNACSSVTTFTKPVHIDSWIALIMRGQCSFMQKISVAAEQGAVGVIIYNYPGTGNSVFPMFNLGVENIVAVMIGNLKGLDLLLLIQNGIQVMVTIDVGKHYYPWLTHYMGTIFVFASVAVVYCTFYCVRKLRTARDPTQRCRQLLAIKKAMNHLELRTLKEDDKEVGSTGENCAVCLEMYKPKDVARVLDCRHLFHKTCVDPWLLKHQTCPVCKWDMLGKVQRVTTETEPLVGNQISNEASSIISSPNEEAYEAHAHAGMQKAPKTQSVGE</sequence>
<evidence type="ECO:0000256" key="7">
    <source>
        <dbReference type="ARBA" id="ARBA00023136"/>
    </source>
</evidence>
<feature type="transmembrane region" description="Helical" evidence="10">
    <location>
        <begin position="189"/>
        <end position="209"/>
    </location>
</feature>
<evidence type="ECO:0000256" key="9">
    <source>
        <dbReference type="SAM" id="MobiDB-lite"/>
    </source>
</evidence>
<name>A0A803TQ61_ANOCA</name>
<dbReference type="InParanoid" id="A0A803TQ61"/>
<dbReference type="InterPro" id="IPR013083">
    <property type="entry name" value="Znf_RING/FYVE/PHD"/>
</dbReference>
<keyword evidence="5" id="KW-0862">Zinc</keyword>
<dbReference type="FunFam" id="3.30.40.10:FF:000009">
    <property type="entry name" value="E3 ubiquitin-protein ligase RNF130"/>
    <property type="match status" value="1"/>
</dbReference>
<keyword evidence="13" id="KW-1185">Reference proteome</keyword>
<proteinExistence type="predicted"/>
<dbReference type="PANTHER" id="PTHR46539:SF27">
    <property type="entry name" value="RING FINGER PROTEIN 128"/>
    <property type="match status" value="1"/>
</dbReference>
<dbReference type="GO" id="GO:0016020">
    <property type="term" value="C:membrane"/>
    <property type="evidence" value="ECO:0007669"/>
    <property type="project" value="UniProtKB-SubCell"/>
</dbReference>
<evidence type="ECO:0000256" key="4">
    <source>
        <dbReference type="ARBA" id="ARBA00022771"/>
    </source>
</evidence>
<dbReference type="Proteomes" id="UP000001646">
    <property type="component" value="Chromosome 5"/>
</dbReference>
<dbReference type="Gene3D" id="3.50.30.30">
    <property type="match status" value="1"/>
</dbReference>
<reference evidence="12" key="2">
    <citation type="submission" date="2025-08" db="UniProtKB">
        <authorList>
            <consortium name="Ensembl"/>
        </authorList>
    </citation>
    <scope>IDENTIFICATION</scope>
</reference>
<evidence type="ECO:0000256" key="5">
    <source>
        <dbReference type="ARBA" id="ARBA00022833"/>
    </source>
</evidence>
<evidence type="ECO:0000256" key="1">
    <source>
        <dbReference type="ARBA" id="ARBA00004167"/>
    </source>
</evidence>
<dbReference type="PROSITE" id="PS50089">
    <property type="entry name" value="ZF_RING_2"/>
    <property type="match status" value="1"/>
</dbReference>
<reference evidence="12" key="3">
    <citation type="submission" date="2025-09" db="UniProtKB">
        <authorList>
            <consortium name="Ensembl"/>
        </authorList>
    </citation>
    <scope>IDENTIFICATION</scope>
</reference>
<evidence type="ECO:0000256" key="2">
    <source>
        <dbReference type="ARBA" id="ARBA00022692"/>
    </source>
</evidence>
<dbReference type="Pfam" id="PF02225">
    <property type="entry name" value="PA"/>
    <property type="match status" value="1"/>
</dbReference>
<dbReference type="Gene3D" id="3.30.40.10">
    <property type="entry name" value="Zinc/RING finger domain, C3HC4 (zinc finger)"/>
    <property type="match status" value="1"/>
</dbReference>
<comment type="subcellular location">
    <subcellularLocation>
        <location evidence="1">Membrane</location>
        <topology evidence="1">Single-pass membrane protein</topology>
    </subcellularLocation>
</comment>
<keyword evidence="7 10" id="KW-0472">Membrane</keyword>
<dbReference type="SUPFAM" id="SSF52025">
    <property type="entry name" value="PA domain"/>
    <property type="match status" value="1"/>
</dbReference>
<organism evidence="12 13">
    <name type="scientific">Anolis carolinensis</name>
    <name type="common">Green anole</name>
    <name type="synonym">American chameleon</name>
    <dbReference type="NCBI Taxonomy" id="28377"/>
    <lineage>
        <taxon>Eukaryota</taxon>
        <taxon>Metazoa</taxon>
        <taxon>Chordata</taxon>
        <taxon>Craniata</taxon>
        <taxon>Vertebrata</taxon>
        <taxon>Euteleostomi</taxon>
        <taxon>Lepidosauria</taxon>
        <taxon>Squamata</taxon>
        <taxon>Bifurcata</taxon>
        <taxon>Unidentata</taxon>
        <taxon>Episquamata</taxon>
        <taxon>Toxicofera</taxon>
        <taxon>Iguania</taxon>
        <taxon>Dactyloidae</taxon>
        <taxon>Anolis</taxon>
    </lineage>
</organism>
<dbReference type="GeneTree" id="ENSGT00940000163382"/>
<evidence type="ECO:0000256" key="8">
    <source>
        <dbReference type="PROSITE-ProRule" id="PRU00175"/>
    </source>
</evidence>
<dbReference type="SUPFAM" id="SSF57850">
    <property type="entry name" value="RING/U-box"/>
    <property type="match status" value="1"/>
</dbReference>